<protein>
    <submittedName>
        <fullName evidence="3">Putative type II/III system pilus formation protein</fullName>
    </submittedName>
</protein>
<comment type="caution">
    <text evidence="3">The sequence shown here is derived from an EMBL/GenBank/DDBJ whole genome shotgun (WGS) entry which is preliminary data.</text>
</comment>
<dbReference type="EMBL" id="VLKG01000007">
    <property type="protein sequence ID" value="TWH64668.1"/>
    <property type="molecule type" value="Genomic_DNA"/>
</dbReference>
<organism evidence="3 4">
    <name type="scientific">Azomonas agilis</name>
    <dbReference type="NCBI Taxonomy" id="116849"/>
    <lineage>
        <taxon>Bacteria</taxon>
        <taxon>Pseudomonadati</taxon>
        <taxon>Pseudomonadota</taxon>
        <taxon>Gammaproteobacteria</taxon>
        <taxon>Pseudomonadales</taxon>
        <taxon>Pseudomonadaceae</taxon>
        <taxon>Azomonas</taxon>
    </lineage>
</organism>
<feature type="domain" description="Pilus formation protein N-terminal" evidence="2">
    <location>
        <begin position="287"/>
        <end position="354"/>
    </location>
</feature>
<gene>
    <name evidence="3" type="ORF">LX59_02013</name>
</gene>
<evidence type="ECO:0000259" key="2">
    <source>
        <dbReference type="Pfam" id="PF13629"/>
    </source>
</evidence>
<keyword evidence="4" id="KW-1185">Reference proteome</keyword>
<dbReference type="RefSeq" id="WP_144571719.1">
    <property type="nucleotide sequence ID" value="NZ_VLKG01000007.1"/>
</dbReference>
<proteinExistence type="predicted"/>
<evidence type="ECO:0000313" key="3">
    <source>
        <dbReference type="EMBL" id="TWH64668.1"/>
    </source>
</evidence>
<reference evidence="3 4" key="1">
    <citation type="submission" date="2019-07" db="EMBL/GenBank/DDBJ databases">
        <title>Genomic Encyclopedia of Type Strains, Phase I: the one thousand microbial genomes (KMG-I) project.</title>
        <authorList>
            <person name="Kyrpides N."/>
        </authorList>
    </citation>
    <scope>NUCLEOTIDE SEQUENCE [LARGE SCALE GENOMIC DNA]</scope>
    <source>
        <strain evidence="3 4">DSM 375</strain>
    </source>
</reference>
<dbReference type="Proteomes" id="UP000319627">
    <property type="component" value="Unassembled WGS sequence"/>
</dbReference>
<sequence length="360" mass="37502">MHIHIAESIRSQTLAWMLTGVLILHPKISLADTSSSSVSLAPAGQYIMFFQRSVQAVNVVDGQIATAKPEGNRLVVNGGAPGNTLIEVILDGENFIRNVEVTVTRAGANLPPAATASTSAIPPITRLPDLVPSVPSAPATPAAAARPAIAAAAPRVEPAPSVLPKVTRLAPAAPAEPVIKILPLPEEQPAPVAPPPKVLPSAPAVASVPAPSVAKKPEPAISSPPPKPEVKPSVAAYTPPTPPKPEPKVERQVTPTTSVPASTYVVTTSQAPVNQTPEPSQHSQLPSISLNVNTQQIMNFPRAIQSISLTNEQVAQAKVQGSRLIIEAMQPGNTSLDIQLSGDSTTRSMEIQVSHSRLRP</sequence>
<dbReference type="AlphaFoldDB" id="A0A562I1V9"/>
<dbReference type="InterPro" id="IPR032789">
    <property type="entry name" value="T2SS-T3SS_pil_N"/>
</dbReference>
<evidence type="ECO:0000256" key="1">
    <source>
        <dbReference type="SAM" id="MobiDB-lite"/>
    </source>
</evidence>
<dbReference type="Pfam" id="PF13629">
    <property type="entry name" value="T2SS-T3SS_pil_N"/>
    <property type="match status" value="1"/>
</dbReference>
<accession>A0A562I1V9</accession>
<name>A0A562I1V9_9GAMM</name>
<feature type="region of interest" description="Disordered" evidence="1">
    <location>
        <begin position="210"/>
        <end position="259"/>
    </location>
</feature>
<evidence type="ECO:0000313" key="4">
    <source>
        <dbReference type="Proteomes" id="UP000319627"/>
    </source>
</evidence>